<organism evidence="2 3">
    <name type="scientific">Candidatus Aquirickettsiella gammari</name>
    <dbReference type="NCBI Taxonomy" id="2016198"/>
    <lineage>
        <taxon>Bacteria</taxon>
        <taxon>Pseudomonadati</taxon>
        <taxon>Pseudomonadota</taxon>
        <taxon>Gammaproteobacteria</taxon>
        <taxon>Legionellales</taxon>
        <taxon>Coxiellaceae</taxon>
        <taxon>Candidatus Aquirickettsiella</taxon>
    </lineage>
</organism>
<evidence type="ECO:0000259" key="1">
    <source>
        <dbReference type="Pfam" id="PF18297"/>
    </source>
</evidence>
<evidence type="ECO:0000313" key="2">
    <source>
        <dbReference type="EMBL" id="RDH40572.1"/>
    </source>
</evidence>
<reference evidence="2 3" key="1">
    <citation type="journal article" date="2017" name="Int. J. Syst. Evol. Microbiol.">
        <title>Aquarickettsiella crustaci n. gen. n. sp. (Gammaproteobacteria: Legionellales: Coxiellaceae); a bacterial pathogen of the freshwater crustacean: Gammarus fossarum (Malacostraca: Amphipoda).</title>
        <authorList>
            <person name="Bojko J."/>
            <person name="Dunn A.M."/>
            <person name="Stebbing P.D."/>
            <person name="Van Aerle R."/>
            <person name="Bacela-Spychalska K."/>
            <person name="Bean T.P."/>
            <person name="Stentiford G.D."/>
        </authorList>
    </citation>
    <scope>NUCLEOTIDE SEQUENCE [LARGE SCALE GENOMIC DNA]</scope>
    <source>
        <strain evidence="2">RA15029</strain>
    </source>
</reference>
<reference evidence="2 3" key="2">
    <citation type="journal article" date="2018" name="J. Invertebr. Pathol.">
        <title>'Candidatus Aquirickettsiella gammari' (Gammaproteobacteria: Legionellales: Coxiellaceae): A bacterial pathogen of the freshwater crustacean Gammarus fossarum (Malacostraca: Amphipoda).</title>
        <authorList>
            <person name="Bojko J."/>
            <person name="Dunn A.M."/>
            <person name="Stebbing P.D."/>
            <person name="van Aerle R."/>
            <person name="Bacela-Spychalska K."/>
            <person name="Bean T.P."/>
            <person name="Urrutia A."/>
            <person name="Stentiford G.D."/>
        </authorList>
    </citation>
    <scope>NUCLEOTIDE SEQUENCE [LARGE SCALE GENOMIC DNA]</scope>
    <source>
        <strain evidence="2">RA15029</strain>
    </source>
</reference>
<dbReference type="InterPro" id="IPR059101">
    <property type="entry name" value="NFACT-R_2"/>
</dbReference>
<accession>A0A370CI89</accession>
<dbReference type="EMBL" id="NMOS02000007">
    <property type="protein sequence ID" value="RDH40572.1"/>
    <property type="molecule type" value="Genomic_DNA"/>
</dbReference>
<dbReference type="Proteomes" id="UP000226429">
    <property type="component" value="Unassembled WGS sequence"/>
</dbReference>
<proteinExistence type="predicted"/>
<sequence>MDGKITPASIRQAAQVAARFSDAKPDDIVTLEINTQNNPLSTLSVPPFTADQIHKEWYISA</sequence>
<keyword evidence="3" id="KW-1185">Reference proteome</keyword>
<evidence type="ECO:0000313" key="3">
    <source>
        <dbReference type="Proteomes" id="UP000226429"/>
    </source>
</evidence>
<dbReference type="Pfam" id="PF18297">
    <property type="entry name" value="NFACT-R_2"/>
    <property type="match status" value="1"/>
</dbReference>
<comment type="caution">
    <text evidence="2">The sequence shown here is derived from an EMBL/GenBank/DDBJ whole genome shotgun (WGS) entry which is preliminary data.</text>
</comment>
<feature type="domain" description="NFACT protein RNA binding" evidence="1">
    <location>
        <begin position="2"/>
        <end position="58"/>
    </location>
</feature>
<gene>
    <name evidence="2" type="ORF">CFE62_003510</name>
</gene>
<dbReference type="AlphaFoldDB" id="A0A370CI89"/>
<protein>
    <recommendedName>
        <fullName evidence="1">NFACT protein RNA binding domain-containing protein</fullName>
    </recommendedName>
</protein>
<name>A0A370CI89_9COXI</name>